<evidence type="ECO:0000256" key="5">
    <source>
        <dbReference type="ARBA" id="ARBA00022942"/>
    </source>
</evidence>
<feature type="domain" description="Proteasome alpha-type subunits" evidence="8">
    <location>
        <begin position="6"/>
        <end position="28"/>
    </location>
</feature>
<dbReference type="SMART" id="SM00948">
    <property type="entry name" value="Proteasome_A_N"/>
    <property type="match status" value="1"/>
</dbReference>
<keyword evidence="6" id="KW-0539">Nucleus</keyword>
<evidence type="ECO:0000256" key="4">
    <source>
        <dbReference type="ARBA" id="ARBA00022490"/>
    </source>
</evidence>
<keyword evidence="4" id="KW-0963">Cytoplasm</keyword>
<evidence type="ECO:0000256" key="7">
    <source>
        <dbReference type="PROSITE-ProRule" id="PRU00808"/>
    </source>
</evidence>
<dbReference type="GO" id="GO:0019773">
    <property type="term" value="C:proteasome core complex, alpha-subunit complex"/>
    <property type="evidence" value="ECO:0007669"/>
    <property type="project" value="UniProtKB-UniRule"/>
</dbReference>
<dbReference type="InterPro" id="IPR023332">
    <property type="entry name" value="Proteasome_alpha-type"/>
</dbReference>
<comment type="caution">
    <text evidence="9">The sequence shown here is derived from an EMBL/GenBank/DDBJ whole genome shotgun (WGS) entry which is preliminary data.</text>
</comment>
<reference evidence="9" key="1">
    <citation type="submission" date="2021-01" db="EMBL/GenBank/DDBJ databases">
        <authorList>
            <consortium name="Genoscope - CEA"/>
            <person name="William W."/>
        </authorList>
    </citation>
    <scope>NUCLEOTIDE SEQUENCE</scope>
</reference>
<dbReference type="PANTHER" id="PTHR11599">
    <property type="entry name" value="PROTEASOME SUBUNIT ALPHA/BETA"/>
    <property type="match status" value="1"/>
</dbReference>
<proteinExistence type="inferred from homology"/>
<dbReference type="OrthoDB" id="431557at2759"/>
<dbReference type="GO" id="GO:0005737">
    <property type="term" value="C:cytoplasm"/>
    <property type="evidence" value="ECO:0007669"/>
    <property type="project" value="UniProtKB-SubCell"/>
</dbReference>
<dbReference type="PROSITE" id="PS51475">
    <property type="entry name" value="PROTEASOME_ALPHA_2"/>
    <property type="match status" value="1"/>
</dbReference>
<dbReference type="Pfam" id="PF00227">
    <property type="entry name" value="Proteasome"/>
    <property type="match status" value="1"/>
</dbReference>
<dbReference type="FunFam" id="3.60.20.10:FF:000007">
    <property type="entry name" value="Proteasome subunit alpha type"/>
    <property type="match status" value="1"/>
</dbReference>
<comment type="similarity">
    <text evidence="7">Belongs to the peptidase T1A family.</text>
</comment>
<evidence type="ECO:0000259" key="8">
    <source>
        <dbReference type="SMART" id="SM00948"/>
    </source>
</evidence>
<evidence type="ECO:0000256" key="3">
    <source>
        <dbReference type="ARBA" id="ARBA00004496"/>
    </source>
</evidence>
<dbReference type="GO" id="GO:0006511">
    <property type="term" value="P:ubiquitin-dependent protein catabolic process"/>
    <property type="evidence" value="ECO:0007669"/>
    <property type="project" value="InterPro"/>
</dbReference>
<comment type="function">
    <text evidence="1">The proteasome is a multicatalytic proteinase complex which is characterized by its ability to cleave peptides with Arg, Phe, Tyr, Leu, and Glu adjacent to the leaving group at neutral or slightly basic pH. The proteasome has an ATP-dependent proteolytic activity.</text>
</comment>
<evidence type="ECO:0000256" key="1">
    <source>
        <dbReference type="ARBA" id="ARBA00002000"/>
    </source>
</evidence>
<dbReference type="Proteomes" id="UP000692954">
    <property type="component" value="Unassembled WGS sequence"/>
</dbReference>
<dbReference type="Pfam" id="PF10584">
    <property type="entry name" value="Proteasome_A_N"/>
    <property type="match status" value="1"/>
</dbReference>
<organism evidence="9 10">
    <name type="scientific">Paramecium sonneborni</name>
    <dbReference type="NCBI Taxonomy" id="65129"/>
    <lineage>
        <taxon>Eukaryota</taxon>
        <taxon>Sar</taxon>
        <taxon>Alveolata</taxon>
        <taxon>Ciliophora</taxon>
        <taxon>Intramacronucleata</taxon>
        <taxon>Oligohymenophorea</taxon>
        <taxon>Peniculida</taxon>
        <taxon>Parameciidae</taxon>
        <taxon>Paramecium</taxon>
    </lineage>
</organism>
<keyword evidence="5 7" id="KW-0647">Proteasome</keyword>
<evidence type="ECO:0000313" key="9">
    <source>
        <dbReference type="EMBL" id="CAD8113105.1"/>
    </source>
</evidence>
<accession>A0A8S1QF44</accession>
<dbReference type="InterPro" id="IPR000426">
    <property type="entry name" value="Proteasome_asu_N"/>
</dbReference>
<gene>
    <name evidence="9" type="ORF">PSON_ATCC_30995.1.T1020114</name>
</gene>
<evidence type="ECO:0000313" key="10">
    <source>
        <dbReference type="Proteomes" id="UP000692954"/>
    </source>
</evidence>
<dbReference type="AlphaFoldDB" id="A0A8S1QF44"/>
<dbReference type="EMBL" id="CAJJDN010000102">
    <property type="protein sequence ID" value="CAD8113105.1"/>
    <property type="molecule type" value="Genomic_DNA"/>
</dbReference>
<dbReference type="InterPro" id="IPR050115">
    <property type="entry name" value="Proteasome_alpha"/>
</dbReference>
<sequence length="249" mass="28281">MSGSMYDLSVATYSQEGRIYQVEYATKAVENSETVIGVKCKDGVILAGEKQKFSRLLEDNTNKRIYNIDNQTGMALCGKLPDGRNILQRAKAEASQYQDMYAIPASANVLSDRVSQYVHAYTMYSGVRPFGSATFIASYNTFDGYELYMIEPSGNKYAYHACAHGKGRAICKSEFERRNFKDLTCQDALVYVAKMLILSHEEFKEKKFEYEITWINDNNGRKHQTVPQDFINNAVQQAEQLIEQDQIGE</sequence>
<protein>
    <recommendedName>
        <fullName evidence="8">Proteasome alpha-type subunits domain-containing protein</fullName>
    </recommendedName>
</protein>
<dbReference type="GO" id="GO:0005634">
    <property type="term" value="C:nucleus"/>
    <property type="evidence" value="ECO:0007669"/>
    <property type="project" value="UniProtKB-SubCell"/>
</dbReference>
<evidence type="ECO:0000256" key="2">
    <source>
        <dbReference type="ARBA" id="ARBA00004123"/>
    </source>
</evidence>
<keyword evidence="10" id="KW-1185">Reference proteome</keyword>
<comment type="subcellular location">
    <subcellularLocation>
        <location evidence="3">Cytoplasm</location>
    </subcellularLocation>
    <subcellularLocation>
        <location evidence="2">Nucleus</location>
    </subcellularLocation>
</comment>
<dbReference type="InterPro" id="IPR001353">
    <property type="entry name" value="Proteasome_sua/b"/>
</dbReference>
<evidence type="ECO:0000256" key="6">
    <source>
        <dbReference type="ARBA" id="ARBA00023242"/>
    </source>
</evidence>
<name>A0A8S1QF44_9CILI</name>